<dbReference type="SUPFAM" id="SSF52540">
    <property type="entry name" value="P-loop containing nucleoside triphosphate hydrolases"/>
    <property type="match status" value="1"/>
</dbReference>
<evidence type="ECO:0000256" key="5">
    <source>
        <dbReference type="PROSITE-ProRule" id="PRU00283"/>
    </source>
</evidence>
<feature type="compositionally biased region" description="Polar residues" evidence="6">
    <location>
        <begin position="1106"/>
        <end position="1121"/>
    </location>
</feature>
<dbReference type="Proteomes" id="UP001152795">
    <property type="component" value="Unassembled WGS sequence"/>
</dbReference>
<proteinExistence type="inferred from homology"/>
<comment type="similarity">
    <text evidence="5">Belongs to the TRAFAC class myosin-kinesin ATPase superfamily. Kinesin family.</text>
</comment>
<dbReference type="GO" id="GO:0003777">
    <property type="term" value="F:microtubule motor activity"/>
    <property type="evidence" value="ECO:0007669"/>
    <property type="project" value="InterPro"/>
</dbReference>
<comment type="caution">
    <text evidence="7">The sequence shown here is derived from an EMBL/GenBank/DDBJ whole genome shotgun (WGS) entry which is preliminary data.</text>
</comment>
<feature type="binding site" evidence="5">
    <location>
        <begin position="345"/>
        <end position="352"/>
    </location>
    <ligand>
        <name>ATP</name>
        <dbReference type="ChEBI" id="CHEBI:30616"/>
    </ligand>
</feature>
<evidence type="ECO:0000313" key="8">
    <source>
        <dbReference type="Proteomes" id="UP001152795"/>
    </source>
</evidence>
<dbReference type="GO" id="GO:0008017">
    <property type="term" value="F:microtubule binding"/>
    <property type="evidence" value="ECO:0007669"/>
    <property type="project" value="InterPro"/>
</dbReference>
<comment type="subcellular location">
    <subcellularLocation>
        <location evidence="1">Cytoplasm</location>
        <location evidence="1">Cytoskeleton</location>
    </subcellularLocation>
</comment>
<feature type="region of interest" description="Disordered" evidence="6">
    <location>
        <begin position="119"/>
        <end position="139"/>
    </location>
</feature>
<keyword evidence="5" id="KW-0505">Motor protein</keyword>
<feature type="compositionally biased region" description="Polar residues" evidence="6">
    <location>
        <begin position="649"/>
        <end position="658"/>
    </location>
</feature>
<protein>
    <submittedName>
        <fullName evidence="7">Kinesin KIF26A isoform X5</fullName>
    </submittedName>
</protein>
<organism evidence="7 8">
    <name type="scientific">Paramuricea clavata</name>
    <name type="common">Red gorgonian</name>
    <name type="synonym">Violescent sea-whip</name>
    <dbReference type="NCBI Taxonomy" id="317549"/>
    <lineage>
        <taxon>Eukaryota</taxon>
        <taxon>Metazoa</taxon>
        <taxon>Cnidaria</taxon>
        <taxon>Anthozoa</taxon>
        <taxon>Octocorallia</taxon>
        <taxon>Malacalcyonacea</taxon>
        <taxon>Plexauridae</taxon>
        <taxon>Paramuricea</taxon>
    </lineage>
</organism>
<name>A0A6S7G5V0_PARCT</name>
<dbReference type="Gene3D" id="3.40.850.10">
    <property type="entry name" value="Kinesin motor domain"/>
    <property type="match status" value="1"/>
</dbReference>
<dbReference type="EMBL" id="CACRXK020001153">
    <property type="protein sequence ID" value="CAB3987308.1"/>
    <property type="molecule type" value="Genomic_DNA"/>
</dbReference>
<keyword evidence="2 5" id="KW-0547">Nucleotide-binding</keyword>
<dbReference type="SMART" id="SM00129">
    <property type="entry name" value="KISc"/>
    <property type="match status" value="1"/>
</dbReference>
<feature type="compositionally biased region" description="Low complexity" evidence="6">
    <location>
        <begin position="612"/>
        <end position="621"/>
    </location>
</feature>
<sequence length="1388" mass="153613">MATREAFAADVAHEDTAFQPGVWCEKCNKRLVELKRQTLKLIVPELNNVIQYEGSLHRGSRLATRIFDQLRVPDTELKSWRDNRCDICSTNVAQLKNEALSMVQTLEDSRLLAAHVPRLATSPPTSPTEGQRPLVTNPSVAESSYNHAVNFPPRYGYMAYGHDPTPAQQLSSSMFARAAYKLRKKQKRNGEPRSPTKLEMTAPITTLLNSRNCSPEPCLFPTNFNNAIRCYPPPSPPGLIKGLAKRKSTGGKVKVLLRISPSFPGETSSFLKVDQKKKQVTLYDPTAVSHVSQKYRRMGVAAPKMFAFDSIFEPDSSQAEICSTALTDVLQSVVNGSDGCVFAYGHSGLGKTFSMVGRDETVHSLGIAPCSIAWLFKLIDEKRERTGARFSIRVSAVEVVGRSENLKDLLQEQSTADSNDATNGTKPSVYLYDDPVSGPQLLNHSELRASTPEKAALYLDAALAGRTVPNNEKDTEETLNSHMFFTIHVYQSRVDKIAGKMGVHGGRSRLHLIDLASCERYNSTKKETSCCSMSLNGLGNVIIALINGAKHVPHKDSTLTRLLRESLGSTTCRATMIGHISPSIPFYTESLSCVQFAARIHRLRRKKGGKGSSTSSSGGESSCDEMRMRKPRIRTSALTEPLREETNNHSDYTSSTGEESCDTVIYCGPDGELSDRDLTDNEGPSHMNKVPVGPKGIEVDEKLRSKLDAIEEKQPEGSRCPSMELEYDLSEEFKGNIEKVPEKGSVENLTLKRRKKIKNNDNCEFWEDPLARVQEQEVGNELLAETAEQDTTCTTGSGDELDRSESVVITTSTGFVPITEAKYSSENDLTSGDNDVIEEELSHSPALDTPLSTFYHLVPDSDSDGQEKVANRSPERQQRHSPKTIPSSPPSPTSKEVRSILENYVVDQMLIKNSAQQNFQSHLNTKDGTNEADGATEGLVPPLTPQKTCVAGTAQISATSPKRVKLACRPRSKEATSSNRKCLSDAGDNRSDTHSEDSYGSTKTDPLHYVKTPRRGIKPCHASSSGSLPREYKVIIRDKMACVHYVGCEMDNDRDIKGHQDTSVQRSPSKAAPVQLRYCGYETNSENDKTDFTPTSPDSQRKATPLTITSRATFAFNQSSLKKPKVEHEPIRTGEPYGPHDAKNSKEKLCAKSDGEAEMNSENDSPGRRGANLDVPRQRSKLKASRRRDSGQGYSSGIASDGSITDSPSSKSPARRRRRLGSEISSSGYESMRDGTTSHVSGSDSADEKGTLVDRSNSGKRHVGTSSDRQNYFDDFERLRLRGIDETRENDSGCVSGSLLDIHKWRIIKLRTKQVELRNELDQAKSRLLLDGTRWSFYLESQTMKPEDPELVEILEKENKRLEKRIRVCKSRVMLVTSFDILPQRSKL</sequence>
<dbReference type="InterPro" id="IPR036961">
    <property type="entry name" value="Kinesin_motor_dom_sf"/>
</dbReference>
<dbReference type="OrthoDB" id="8862460at2759"/>
<feature type="compositionally biased region" description="Basic and acidic residues" evidence="6">
    <location>
        <begin position="1124"/>
        <end position="1155"/>
    </location>
</feature>
<evidence type="ECO:0000256" key="4">
    <source>
        <dbReference type="ARBA" id="ARBA00023212"/>
    </source>
</evidence>
<evidence type="ECO:0000256" key="6">
    <source>
        <dbReference type="SAM" id="MobiDB-lite"/>
    </source>
</evidence>
<keyword evidence="4" id="KW-0206">Cytoskeleton</keyword>
<dbReference type="GO" id="GO:0005856">
    <property type="term" value="C:cytoskeleton"/>
    <property type="evidence" value="ECO:0007669"/>
    <property type="project" value="UniProtKB-SubCell"/>
</dbReference>
<dbReference type="Pfam" id="PF23081">
    <property type="entry name" value="HTH_KIF26A_B_1st"/>
    <property type="match status" value="1"/>
</dbReference>
<evidence type="ECO:0000256" key="3">
    <source>
        <dbReference type="ARBA" id="ARBA00022840"/>
    </source>
</evidence>
<dbReference type="GO" id="GO:0005524">
    <property type="term" value="F:ATP binding"/>
    <property type="evidence" value="ECO:0007669"/>
    <property type="project" value="UniProtKB-UniRule"/>
</dbReference>
<dbReference type="GO" id="GO:0007018">
    <property type="term" value="P:microtubule-based movement"/>
    <property type="evidence" value="ECO:0007669"/>
    <property type="project" value="InterPro"/>
</dbReference>
<feature type="compositionally biased region" description="Basic and acidic residues" evidence="6">
    <location>
        <begin position="987"/>
        <end position="997"/>
    </location>
</feature>
<feature type="region of interest" description="Disordered" evidence="6">
    <location>
        <begin position="1083"/>
        <end position="1268"/>
    </location>
</feature>
<accession>A0A6S7G5V0</accession>
<dbReference type="PANTHER" id="PTHR21608">
    <property type="entry name" value="KINESIN-LIKE PROTEIN CG14535"/>
    <property type="match status" value="1"/>
</dbReference>
<feature type="region of interest" description="Disordered" evidence="6">
    <location>
        <begin position="923"/>
        <end position="1026"/>
    </location>
</feature>
<evidence type="ECO:0000256" key="2">
    <source>
        <dbReference type="ARBA" id="ARBA00022741"/>
    </source>
</evidence>
<dbReference type="InterPro" id="IPR001752">
    <property type="entry name" value="Kinesin_motor_dom"/>
</dbReference>
<dbReference type="PROSITE" id="PS50067">
    <property type="entry name" value="KINESIN_MOTOR_2"/>
    <property type="match status" value="1"/>
</dbReference>
<dbReference type="Pfam" id="PF00225">
    <property type="entry name" value="Kinesin"/>
    <property type="match status" value="1"/>
</dbReference>
<reference evidence="7" key="1">
    <citation type="submission" date="2020-04" db="EMBL/GenBank/DDBJ databases">
        <authorList>
            <person name="Alioto T."/>
            <person name="Alioto T."/>
            <person name="Gomez Garrido J."/>
        </authorList>
    </citation>
    <scope>NUCLEOTIDE SEQUENCE</scope>
    <source>
        <strain evidence="7">A484AB</strain>
    </source>
</reference>
<feature type="region of interest" description="Disordered" evidence="6">
    <location>
        <begin position="845"/>
        <end position="896"/>
    </location>
</feature>
<gene>
    <name evidence="7" type="ORF">PACLA_8A085893</name>
</gene>
<keyword evidence="4" id="KW-0963">Cytoplasm</keyword>
<feature type="compositionally biased region" description="Basic and acidic residues" evidence="6">
    <location>
        <begin position="865"/>
        <end position="878"/>
    </location>
</feature>
<dbReference type="PRINTS" id="PR00380">
    <property type="entry name" value="KINESINHEAVY"/>
</dbReference>
<dbReference type="PANTHER" id="PTHR21608:SF7">
    <property type="entry name" value="KINESIN-LIKE PROTEIN CG14535"/>
    <property type="match status" value="1"/>
</dbReference>
<feature type="region of interest" description="Disordered" evidence="6">
    <location>
        <begin position="604"/>
        <end position="658"/>
    </location>
</feature>
<keyword evidence="8" id="KW-1185">Reference proteome</keyword>
<dbReference type="InterPro" id="IPR027417">
    <property type="entry name" value="P-loop_NTPase"/>
</dbReference>
<evidence type="ECO:0000313" key="7">
    <source>
        <dbReference type="EMBL" id="CAB3987308.1"/>
    </source>
</evidence>
<keyword evidence="3 5" id="KW-0067">ATP-binding</keyword>
<feature type="compositionally biased region" description="Polar residues" evidence="6">
    <location>
        <begin position="1192"/>
        <end position="1212"/>
    </location>
</feature>
<dbReference type="InterPro" id="IPR057090">
    <property type="entry name" value="HTH_KIF26A_B_1st"/>
</dbReference>
<feature type="compositionally biased region" description="Polar residues" evidence="6">
    <location>
        <begin position="1223"/>
        <end position="1244"/>
    </location>
</feature>
<evidence type="ECO:0000256" key="1">
    <source>
        <dbReference type="ARBA" id="ARBA00004245"/>
    </source>
</evidence>
<dbReference type="InterPro" id="IPR027640">
    <property type="entry name" value="Kinesin-like_fam"/>
</dbReference>